<sequence length="281" mass="31370">MTLLHVLLFMSLALFNFTAASPVLKLTTRAPPETAGPHRRGAPYNEAKYIKYFDVGGSKVTWTYNWDSRSNGDTNTWYEYVPMLHSNRPDHTGKWYGDVRAAAFANKDAPTHLLGFNEPDNCDSGMGGSCMELGAAVAAWKQYMEPQKSLKEKMYLGSPAVTNGPRGLSYLSSFIDACTGCSIDFVNIHWYDDASNTAYFKKHIEDARKVANGRPIWITEFKPRGSDEQIKAFMDEVLPWLDASSDIHRYAYFMANIGDGFLIDNGGSSLSNIGTHYTLRA</sequence>
<dbReference type="Proteomes" id="UP000651452">
    <property type="component" value="Unassembled WGS sequence"/>
</dbReference>
<comment type="caution">
    <text evidence="3">The sequence shown here is derived from an EMBL/GenBank/DDBJ whole genome shotgun (WGS) entry which is preliminary data.</text>
</comment>
<dbReference type="Pfam" id="PF11790">
    <property type="entry name" value="Glyco_hydro_cc"/>
    <property type="match status" value="1"/>
</dbReference>
<reference evidence="3" key="2">
    <citation type="submission" date="2020-09" db="EMBL/GenBank/DDBJ databases">
        <title>Reference genome assembly for Australian Ascochyta lentis isolate Al4.</title>
        <authorList>
            <person name="Lee R.C."/>
            <person name="Farfan-Caceres L.M."/>
            <person name="Debler J.W."/>
            <person name="Williams A.H."/>
            <person name="Henares B.M."/>
        </authorList>
    </citation>
    <scope>NUCLEOTIDE SEQUENCE</scope>
    <source>
        <strain evidence="3">Al4</strain>
    </source>
</reference>
<protein>
    <recommendedName>
        <fullName evidence="2">Asl1-like glycosyl hydrolase catalytic domain-containing protein</fullName>
    </recommendedName>
</protein>
<dbReference type="GO" id="GO:0009277">
    <property type="term" value="C:fungal-type cell wall"/>
    <property type="evidence" value="ECO:0007669"/>
    <property type="project" value="TreeGrafter"/>
</dbReference>
<dbReference type="SUPFAM" id="SSF51445">
    <property type="entry name" value="(Trans)glycosidases"/>
    <property type="match status" value="1"/>
</dbReference>
<dbReference type="InterPro" id="IPR053183">
    <property type="entry name" value="ASL1"/>
</dbReference>
<dbReference type="AlphaFoldDB" id="A0A8H7J6Q0"/>
<evidence type="ECO:0000313" key="3">
    <source>
        <dbReference type="EMBL" id="KAF9698854.1"/>
    </source>
</evidence>
<feature type="domain" description="Asl1-like glycosyl hydrolase catalytic" evidence="2">
    <location>
        <begin position="41"/>
        <end position="277"/>
    </location>
</feature>
<keyword evidence="1" id="KW-0732">Signal</keyword>
<proteinExistence type="predicted"/>
<reference evidence="3" key="1">
    <citation type="submission" date="2018-12" db="EMBL/GenBank/DDBJ databases">
        <authorList>
            <person name="Syme R.A."/>
            <person name="Farfan-Caceres L."/>
            <person name="Lichtenzveig J."/>
        </authorList>
    </citation>
    <scope>NUCLEOTIDE SEQUENCE</scope>
    <source>
        <strain evidence="3">Al4</strain>
    </source>
</reference>
<dbReference type="InterPro" id="IPR024655">
    <property type="entry name" value="Asl1_glyco_hydro_catalytic"/>
</dbReference>
<evidence type="ECO:0000256" key="1">
    <source>
        <dbReference type="SAM" id="SignalP"/>
    </source>
</evidence>
<evidence type="ECO:0000313" key="4">
    <source>
        <dbReference type="Proteomes" id="UP000651452"/>
    </source>
</evidence>
<dbReference type="GO" id="GO:0071966">
    <property type="term" value="P:fungal-type cell wall polysaccharide metabolic process"/>
    <property type="evidence" value="ECO:0007669"/>
    <property type="project" value="TreeGrafter"/>
</dbReference>
<dbReference type="PANTHER" id="PTHR34154">
    <property type="entry name" value="ALKALI-SENSITIVE LINKAGE PROTEIN 1"/>
    <property type="match status" value="1"/>
</dbReference>
<feature type="signal peptide" evidence="1">
    <location>
        <begin position="1"/>
        <end position="20"/>
    </location>
</feature>
<feature type="chain" id="PRO_5034905733" description="Asl1-like glycosyl hydrolase catalytic domain-containing protein" evidence="1">
    <location>
        <begin position="21"/>
        <end position="281"/>
    </location>
</feature>
<dbReference type="InterPro" id="IPR017853">
    <property type="entry name" value="GH"/>
</dbReference>
<evidence type="ECO:0000259" key="2">
    <source>
        <dbReference type="Pfam" id="PF11790"/>
    </source>
</evidence>
<dbReference type="OrthoDB" id="5985073at2759"/>
<gene>
    <name evidence="3" type="ORF">EKO04_003294</name>
</gene>
<dbReference type="EMBL" id="RZGK01000005">
    <property type="protein sequence ID" value="KAF9698854.1"/>
    <property type="molecule type" value="Genomic_DNA"/>
</dbReference>
<dbReference type="PANTHER" id="PTHR34154:SF10">
    <property type="entry name" value="ASL1-LIKE GLYCOSYL HYDROLASE CATALYTIC DOMAIN-CONTAINING PROTEIN"/>
    <property type="match status" value="1"/>
</dbReference>
<dbReference type="Gene3D" id="3.20.20.80">
    <property type="entry name" value="Glycosidases"/>
    <property type="match status" value="1"/>
</dbReference>
<organism evidence="3 4">
    <name type="scientific">Ascochyta lentis</name>
    <dbReference type="NCBI Taxonomy" id="205686"/>
    <lineage>
        <taxon>Eukaryota</taxon>
        <taxon>Fungi</taxon>
        <taxon>Dikarya</taxon>
        <taxon>Ascomycota</taxon>
        <taxon>Pezizomycotina</taxon>
        <taxon>Dothideomycetes</taxon>
        <taxon>Pleosporomycetidae</taxon>
        <taxon>Pleosporales</taxon>
        <taxon>Pleosporineae</taxon>
        <taxon>Didymellaceae</taxon>
        <taxon>Ascochyta</taxon>
    </lineage>
</organism>
<accession>A0A8H7J6Q0</accession>
<name>A0A8H7J6Q0_9PLEO</name>
<keyword evidence="4" id="KW-1185">Reference proteome</keyword>